<dbReference type="PIRSF" id="PIRSF005859">
    <property type="entry name" value="PBR"/>
    <property type="match status" value="1"/>
</dbReference>
<proteinExistence type="inferred from homology"/>
<dbReference type="CDD" id="cd15904">
    <property type="entry name" value="TSPO_MBR"/>
    <property type="match status" value="1"/>
</dbReference>
<comment type="caution">
    <text evidence="7">The sequence shown here is derived from an EMBL/GenBank/DDBJ whole genome shotgun (WGS) entry which is preliminary data.</text>
</comment>
<reference evidence="7" key="2">
    <citation type="submission" date="2021-04" db="EMBL/GenBank/DDBJ databases">
        <authorList>
            <person name="Gilroy R."/>
        </authorList>
    </citation>
    <scope>NUCLEOTIDE SEQUENCE</scope>
    <source>
        <strain evidence="7">CHK185-1770</strain>
    </source>
</reference>
<feature type="transmembrane region" description="Helical" evidence="6">
    <location>
        <begin position="77"/>
        <end position="97"/>
    </location>
</feature>
<evidence type="ECO:0000256" key="4">
    <source>
        <dbReference type="ARBA" id="ARBA00022989"/>
    </source>
</evidence>
<keyword evidence="3 6" id="KW-0812">Transmembrane</keyword>
<dbReference type="Gene3D" id="1.20.1260.100">
    <property type="entry name" value="TspO/MBR protein"/>
    <property type="match status" value="1"/>
</dbReference>
<evidence type="ECO:0000313" key="7">
    <source>
        <dbReference type="EMBL" id="HJB97903.1"/>
    </source>
</evidence>
<keyword evidence="4 6" id="KW-1133">Transmembrane helix</keyword>
<evidence type="ECO:0000256" key="2">
    <source>
        <dbReference type="ARBA" id="ARBA00007524"/>
    </source>
</evidence>
<dbReference type="FunFam" id="1.20.1260.100:FF:000001">
    <property type="entry name" value="translocator protein 2"/>
    <property type="match status" value="1"/>
</dbReference>
<feature type="transmembrane region" description="Helical" evidence="6">
    <location>
        <begin position="129"/>
        <end position="152"/>
    </location>
</feature>
<dbReference type="InterPro" id="IPR004307">
    <property type="entry name" value="TspO_MBR"/>
</dbReference>
<dbReference type="GO" id="GO:0016020">
    <property type="term" value="C:membrane"/>
    <property type="evidence" value="ECO:0007669"/>
    <property type="project" value="UniProtKB-SubCell"/>
</dbReference>
<comment type="similarity">
    <text evidence="2">Belongs to the TspO/BZRP family.</text>
</comment>
<dbReference type="PANTHER" id="PTHR10057:SF0">
    <property type="entry name" value="TRANSLOCATOR PROTEIN"/>
    <property type="match status" value="1"/>
</dbReference>
<protein>
    <submittedName>
        <fullName evidence="7">Tryptophan-rich sensory protein</fullName>
    </submittedName>
</protein>
<feature type="transmembrane region" description="Helical" evidence="6">
    <location>
        <begin position="45"/>
        <end position="65"/>
    </location>
</feature>
<comment type="subcellular location">
    <subcellularLocation>
        <location evidence="1">Membrane</location>
        <topology evidence="1">Multi-pass membrane protein</topology>
    </subcellularLocation>
</comment>
<reference evidence="7" key="1">
    <citation type="journal article" date="2021" name="PeerJ">
        <title>Extensive microbial diversity within the chicken gut microbiome revealed by metagenomics and culture.</title>
        <authorList>
            <person name="Gilroy R."/>
            <person name="Ravi A."/>
            <person name="Getino M."/>
            <person name="Pursley I."/>
            <person name="Horton D.L."/>
            <person name="Alikhan N.F."/>
            <person name="Baker D."/>
            <person name="Gharbi K."/>
            <person name="Hall N."/>
            <person name="Watson M."/>
            <person name="Adriaenssens E.M."/>
            <person name="Foster-Nyarko E."/>
            <person name="Jarju S."/>
            <person name="Secka A."/>
            <person name="Antonio M."/>
            <person name="Oren A."/>
            <person name="Chaudhuri R.R."/>
            <person name="La Ragione R."/>
            <person name="Hildebrand F."/>
            <person name="Pallen M.J."/>
        </authorList>
    </citation>
    <scope>NUCLEOTIDE SEQUENCE</scope>
    <source>
        <strain evidence="7">CHK185-1770</strain>
    </source>
</reference>
<dbReference type="InterPro" id="IPR038330">
    <property type="entry name" value="TspO/MBR-related_sf"/>
</dbReference>
<dbReference type="Pfam" id="PF03073">
    <property type="entry name" value="TspO_MBR"/>
    <property type="match status" value="1"/>
</dbReference>
<feature type="transmembrane region" description="Helical" evidence="6">
    <location>
        <begin position="103"/>
        <end position="122"/>
    </location>
</feature>
<evidence type="ECO:0000256" key="6">
    <source>
        <dbReference type="SAM" id="Phobius"/>
    </source>
</evidence>
<evidence type="ECO:0000256" key="3">
    <source>
        <dbReference type="ARBA" id="ARBA00022692"/>
    </source>
</evidence>
<evidence type="ECO:0000256" key="1">
    <source>
        <dbReference type="ARBA" id="ARBA00004141"/>
    </source>
</evidence>
<dbReference type="Proteomes" id="UP000826793">
    <property type="component" value="Unassembled WGS sequence"/>
</dbReference>
<dbReference type="AlphaFoldDB" id="A0A9D2MW65"/>
<keyword evidence="5 6" id="KW-0472">Membrane</keyword>
<dbReference type="EMBL" id="DWXG01000038">
    <property type="protein sequence ID" value="HJB97903.1"/>
    <property type="molecule type" value="Genomic_DNA"/>
</dbReference>
<organism evidence="7 8">
    <name type="scientific">Candidatus Acutalibacter pullicola</name>
    <dbReference type="NCBI Taxonomy" id="2838417"/>
    <lineage>
        <taxon>Bacteria</taxon>
        <taxon>Bacillati</taxon>
        <taxon>Bacillota</taxon>
        <taxon>Clostridia</taxon>
        <taxon>Eubacteriales</taxon>
        <taxon>Acutalibacteraceae</taxon>
        <taxon>Acutalibacter</taxon>
    </lineage>
</organism>
<sequence>MIKGKPLAANLLLSLGTGGLAALLTQGAGQVYGALRQPPLSLPAWVFPIVWSLLYLLMGIAAYLVWMRDSTGRNGALALYALQLALNFVWPLLFFNLQNYALAFFWLLLLWLFLLVTTLRFFKETPAAGWLLVPYLLWVTFAAYLNGGVWLLNPGT</sequence>
<accession>A0A9D2MW65</accession>
<name>A0A9D2MW65_9FIRM</name>
<dbReference type="GO" id="GO:0033013">
    <property type="term" value="P:tetrapyrrole metabolic process"/>
    <property type="evidence" value="ECO:0007669"/>
    <property type="project" value="UniProtKB-ARBA"/>
</dbReference>
<gene>
    <name evidence="7" type="ORF">H9710_04905</name>
</gene>
<evidence type="ECO:0000313" key="8">
    <source>
        <dbReference type="Proteomes" id="UP000826793"/>
    </source>
</evidence>
<evidence type="ECO:0000256" key="5">
    <source>
        <dbReference type="ARBA" id="ARBA00023136"/>
    </source>
</evidence>
<dbReference type="PANTHER" id="PTHR10057">
    <property type="entry name" value="PERIPHERAL-TYPE BENZODIAZEPINE RECEPTOR"/>
    <property type="match status" value="1"/>
</dbReference>